<evidence type="ECO:0000313" key="3">
    <source>
        <dbReference type="Proteomes" id="UP000229054"/>
    </source>
</evidence>
<dbReference type="Gene3D" id="3.10.28.10">
    <property type="entry name" value="Homing endonucleases"/>
    <property type="match status" value="2"/>
</dbReference>
<gene>
    <name evidence="2" type="ORF">COX38_00845</name>
</gene>
<accession>A0A2G9YT16</accession>
<dbReference type="InterPro" id="IPR027434">
    <property type="entry name" value="Homing_endonucl"/>
</dbReference>
<evidence type="ECO:0000313" key="2">
    <source>
        <dbReference type="EMBL" id="PIP22395.1"/>
    </source>
</evidence>
<dbReference type="EMBL" id="PCRN01000034">
    <property type="protein sequence ID" value="PIP22395.1"/>
    <property type="molecule type" value="Genomic_DNA"/>
</dbReference>
<protein>
    <recommendedName>
        <fullName evidence="1">DOD-type homing endonuclease domain-containing protein</fullName>
    </recommendedName>
</protein>
<name>A0A2G9YT16_9BACT</name>
<evidence type="ECO:0000259" key="1">
    <source>
        <dbReference type="PROSITE" id="PS50819"/>
    </source>
</evidence>
<dbReference type="PROSITE" id="PS50819">
    <property type="entry name" value="INTEIN_ENDONUCLEASE"/>
    <property type="match status" value="1"/>
</dbReference>
<dbReference type="Proteomes" id="UP000229054">
    <property type="component" value="Unassembled WGS sequence"/>
</dbReference>
<dbReference type="InterPro" id="IPR004042">
    <property type="entry name" value="Intein_endonuc_central"/>
</dbReference>
<organism evidence="2 3">
    <name type="scientific">Candidatus Nealsonbacteria bacterium CG23_combo_of_CG06-09_8_20_14_all_39_25</name>
    <dbReference type="NCBI Taxonomy" id="1974723"/>
    <lineage>
        <taxon>Bacteria</taxon>
        <taxon>Candidatus Nealsoniibacteriota</taxon>
    </lineage>
</organism>
<reference evidence="2 3" key="1">
    <citation type="submission" date="2017-09" db="EMBL/GenBank/DDBJ databases">
        <title>Depth-based differentiation of microbial function through sediment-hosted aquifers and enrichment of novel symbionts in the deep terrestrial subsurface.</title>
        <authorList>
            <person name="Probst A.J."/>
            <person name="Ladd B."/>
            <person name="Jarett J.K."/>
            <person name="Geller-Mcgrath D.E."/>
            <person name="Sieber C.M."/>
            <person name="Emerson J.B."/>
            <person name="Anantharaman K."/>
            <person name="Thomas B.C."/>
            <person name="Malmstrom R."/>
            <person name="Stieglmeier M."/>
            <person name="Klingl A."/>
            <person name="Woyke T."/>
            <person name="Ryan C.M."/>
            <person name="Banfield J.F."/>
        </authorList>
    </citation>
    <scope>NUCLEOTIDE SEQUENCE [LARGE SCALE GENOMIC DNA]</scope>
    <source>
        <strain evidence="2">CG23_combo_of_CG06-09_8_20_14_all_39_25</strain>
    </source>
</reference>
<feature type="domain" description="DOD-type homing endonuclease" evidence="1">
    <location>
        <begin position="24"/>
        <end position="168"/>
    </location>
</feature>
<dbReference type="SUPFAM" id="SSF55608">
    <property type="entry name" value="Homing endonucleases"/>
    <property type="match status" value="2"/>
</dbReference>
<proteinExistence type="predicted"/>
<dbReference type="AlphaFoldDB" id="A0A2G9YT16"/>
<dbReference type="GO" id="GO:0004519">
    <property type="term" value="F:endonuclease activity"/>
    <property type="evidence" value="ECO:0007669"/>
    <property type="project" value="InterPro"/>
</dbReference>
<sequence length="247" mass="29165">MNTVLKKNLNQNFFKEWTEKMSYVLGFIMADGCITVSKERPNRPFTLNITSADKKHLYKIRKVLNSKHKISKKTGEEKNVAFQIQIRNQIIVNDLMKLGIFPRKTSHLNPIIVPEKYFPDFVRGFFDGDGSVYIYKVNKVPQIKANFVSSSLSFIVDFNQNLCEKLNIPLKSIHKETSRRKTPLYYVDFYIEDCEKLAEFIYGNNPILFLPRKRKVFEKWKSIKRRDYLKQNYPSKIGWHLNQKIVA</sequence>
<comment type="caution">
    <text evidence="2">The sequence shown here is derived from an EMBL/GenBank/DDBJ whole genome shotgun (WGS) entry which is preliminary data.</text>
</comment>
<dbReference type="InterPro" id="IPR004860">
    <property type="entry name" value="LAGLIDADG_dom"/>
</dbReference>
<dbReference type="Pfam" id="PF14528">
    <property type="entry name" value="LAGLIDADG_3"/>
    <property type="match status" value="2"/>
</dbReference>